<reference evidence="1" key="1">
    <citation type="submission" date="2015-12" db="EMBL/GenBank/DDBJ databases">
        <title>Gene expression during late stages of embryo sac development: a critical building block for successful pollen-pistil interactions.</title>
        <authorList>
            <person name="Liu Y."/>
            <person name="Joly V."/>
            <person name="Sabar M."/>
            <person name="Matton D.P."/>
        </authorList>
    </citation>
    <scope>NUCLEOTIDE SEQUENCE</scope>
</reference>
<protein>
    <submittedName>
        <fullName evidence="1">Putative ovule protein</fullName>
    </submittedName>
</protein>
<name>A0A0V0I3C7_SOLCH</name>
<dbReference type="EMBL" id="GEDG01012293">
    <property type="protein sequence ID" value="JAP26374.1"/>
    <property type="molecule type" value="Transcribed_RNA"/>
</dbReference>
<feature type="non-terminal residue" evidence="1">
    <location>
        <position position="78"/>
    </location>
</feature>
<accession>A0A0V0I3C7</accession>
<evidence type="ECO:0000313" key="1">
    <source>
        <dbReference type="EMBL" id="JAP26374.1"/>
    </source>
</evidence>
<organism evidence="1">
    <name type="scientific">Solanum chacoense</name>
    <name type="common">Chaco potato</name>
    <dbReference type="NCBI Taxonomy" id="4108"/>
    <lineage>
        <taxon>Eukaryota</taxon>
        <taxon>Viridiplantae</taxon>
        <taxon>Streptophyta</taxon>
        <taxon>Embryophyta</taxon>
        <taxon>Tracheophyta</taxon>
        <taxon>Spermatophyta</taxon>
        <taxon>Magnoliopsida</taxon>
        <taxon>eudicotyledons</taxon>
        <taxon>Gunneridae</taxon>
        <taxon>Pentapetalae</taxon>
        <taxon>asterids</taxon>
        <taxon>lamiids</taxon>
        <taxon>Solanales</taxon>
        <taxon>Solanaceae</taxon>
        <taxon>Solanoideae</taxon>
        <taxon>Solaneae</taxon>
        <taxon>Solanum</taxon>
    </lineage>
</organism>
<proteinExistence type="predicted"/>
<dbReference type="AlphaFoldDB" id="A0A0V0I3C7"/>
<sequence>MKIMLNNKLMFSLDIKRWKSILFVMISNIHLHGRSLKTGNKVNMKYLARTIAPSQTVMFTRRKGELLEWAVQMDEEEP</sequence>